<dbReference type="InterPro" id="IPR001227">
    <property type="entry name" value="Ac_transferase_dom_sf"/>
</dbReference>
<dbReference type="RefSeq" id="WP_104031151.1">
    <property type="nucleotide sequence ID" value="NZ_PRKQ01000005.1"/>
</dbReference>
<sequence>MDRKPIIFMFSGQGSQYYQMGRHLYENEAVFRKWMHNLDVIVHDLVGISIVHKLYHENKHIREPFIRLLYTHPAIFMVEYALAQVFIANGVEPDYVLGTSLGEYTAACISEAVTIEDSMTCLIKQAKLIEEKCPSGGMTAIMDEASLFEQKPILYNQSELAALNFKKHFVISGLSDSLQQIESYLENQNILFQRIPVSFGFHSRCIDPIKDEFTTFLKKIDIRMPKIPIVSCVDAQIRNFLPQDYLWSVVRQPILFQEAIRSIENVTSGYYFDLGPSGTLAHFFKKNTPSGSTSKSIPILSAFQPNNNRLENVLQEYKSSKIDAQKRRVDGRMIAYLFPGQGSQKKGMGEGLFDEFREITNKASGILGYCIKELCLSDPNQQLNQTQYTQPALYTVNALSYLKAISDSDRKPNFVAGHSLGEYNALFAAGVIDFETGLQLVKKRGELMSQATNGGMAAILGLTQEAIQKILIENDLSSIDIANLNGLKQIIISGPVSDIAKAQGIFESSGATMYIPLNVSGAFHSRYMLEAKQRFSEYIGNLNFQSFRIPVISNFTARPYRLTEIKTNIIEQIVQPVRWTESIQYLMGVGVSDFLEVGPGTVLSKLVEKIKREVEPLKVDIYKERQVWGEMDRMAVGMEVEPNDEPVNPRLSQVQVMERPAAVVTLNSSKVTAQSSTNSVALERSFSNQITAESLGDSEFKEDYSLQYAYLAGGMYHGISSKELVVCMAKSGMMGFFGTGGLDLQQTEDSIRYIQCHIAHGQAYGVNLVHNLRNAERENKMIDLLLRMQVRNVEASAFLTVTPSLVRFHAKGLKRDSNGNVVTLHKIIAKVSRPEVAETFLSPAPEHILQELLKKNQITPEEAELSREVPVADEICVEADSAGHTDGGVAYTLIPSMSRLRNEMMEKYRYHKRVRIGAAGGIGTPEAAMAAFMLGADFILTGSINQCTVEAGTSDRVKDLLLQMNVQDTDYAPAGGSFEMGSKVQVLKKGLFFPSRANKLHELYRRYNSLDEIDEQTLKQIQEKYFKRSIAEVYQEIKTYYPAQEIEKAEQNPKHKMALVFRWYFGYGTRLALSGSEESRVDYQIHCGPALGAFNQWVKGTELDNWRNRHVDKIGIKIMKATADLLNDKIHSFLQNQTILGGGKYE</sequence>
<dbReference type="Pfam" id="PF00698">
    <property type="entry name" value="Acyl_transf_1"/>
    <property type="match status" value="2"/>
</dbReference>
<accession>A0AAP8QG59</accession>
<dbReference type="InterPro" id="IPR049489">
    <property type="entry name" value="FabD-like_helical_ins"/>
</dbReference>
<dbReference type="Proteomes" id="UP000239759">
    <property type="component" value="Unassembled WGS sequence"/>
</dbReference>
<evidence type="ECO:0000256" key="1">
    <source>
        <dbReference type="ARBA" id="ARBA00013258"/>
    </source>
</evidence>
<dbReference type="CDD" id="cd04742">
    <property type="entry name" value="NPD_FabD"/>
    <property type="match status" value="1"/>
</dbReference>
<dbReference type="SUPFAM" id="SSF55048">
    <property type="entry name" value="Probable ACP-binding domain of malonyl-CoA ACP transacylase"/>
    <property type="match status" value="1"/>
</dbReference>
<dbReference type="InterPro" id="IPR014179">
    <property type="entry name" value="PfaD-like_TIM-barrel"/>
</dbReference>
<evidence type="ECO:0000256" key="3">
    <source>
        <dbReference type="ARBA" id="ARBA00023315"/>
    </source>
</evidence>
<dbReference type="PANTHER" id="PTHR42681:SF1">
    <property type="entry name" value="MALONYL-COA-ACYL CARRIER PROTEIN TRANSACYLASE, MITOCHONDRIAL"/>
    <property type="match status" value="1"/>
</dbReference>
<protein>
    <recommendedName>
        <fullName evidence="1">[acyl-carrier-protein] S-malonyltransferase</fullName>
        <ecNumber evidence="1">2.3.1.39</ecNumber>
    </recommendedName>
</protein>
<dbReference type="SUPFAM" id="SSF51395">
    <property type="entry name" value="FMN-linked oxidoreductases"/>
    <property type="match status" value="1"/>
</dbReference>
<dbReference type="NCBIfam" id="TIGR02814">
    <property type="entry name" value="pfaD_fam"/>
    <property type="match status" value="1"/>
</dbReference>
<dbReference type="SUPFAM" id="SSF52151">
    <property type="entry name" value="FabD/lysophospholipase-like"/>
    <property type="match status" value="2"/>
</dbReference>
<comment type="catalytic activity">
    <reaction evidence="4">
        <text>holo-[ACP] + malonyl-CoA = malonyl-[ACP] + CoA</text>
        <dbReference type="Rhea" id="RHEA:41792"/>
        <dbReference type="Rhea" id="RHEA-COMP:9623"/>
        <dbReference type="Rhea" id="RHEA-COMP:9685"/>
        <dbReference type="ChEBI" id="CHEBI:57287"/>
        <dbReference type="ChEBI" id="CHEBI:57384"/>
        <dbReference type="ChEBI" id="CHEBI:64479"/>
        <dbReference type="ChEBI" id="CHEBI:78449"/>
        <dbReference type="EC" id="2.3.1.39"/>
    </reaction>
</comment>
<name>A0AAP8QG59_BRELA</name>
<dbReference type="InterPro" id="IPR016036">
    <property type="entry name" value="Malonyl_transacylase_ACP-bd"/>
</dbReference>
<gene>
    <name evidence="6" type="primary">fabD</name>
    <name evidence="6" type="ORF">C4A77_06080</name>
</gene>
<dbReference type="SMART" id="SM00827">
    <property type="entry name" value="PKS_AT"/>
    <property type="match status" value="2"/>
</dbReference>
<organism evidence="6 7">
    <name type="scientific">Brevibacillus laterosporus</name>
    <name type="common">Bacillus laterosporus</name>
    <dbReference type="NCBI Taxonomy" id="1465"/>
    <lineage>
        <taxon>Bacteria</taxon>
        <taxon>Bacillati</taxon>
        <taxon>Bacillota</taxon>
        <taxon>Bacilli</taxon>
        <taxon>Bacillales</taxon>
        <taxon>Paenibacillaceae</taxon>
        <taxon>Brevibacillus</taxon>
    </lineage>
</organism>
<dbReference type="Gene3D" id="3.40.366.10">
    <property type="entry name" value="Malonyl-Coenzyme A Acyl Carrier Protein, domain 2"/>
    <property type="match status" value="2"/>
</dbReference>
<dbReference type="EC" id="2.3.1.39" evidence="1"/>
<dbReference type="InterPro" id="IPR013785">
    <property type="entry name" value="Aldolase_TIM"/>
</dbReference>
<evidence type="ECO:0000259" key="5">
    <source>
        <dbReference type="SMART" id="SM00827"/>
    </source>
</evidence>
<keyword evidence="3" id="KW-0012">Acyltransferase</keyword>
<dbReference type="InterPro" id="IPR004410">
    <property type="entry name" value="Malonyl_CoA-ACP_transAc_FabD"/>
</dbReference>
<proteinExistence type="predicted"/>
<feature type="domain" description="Malonyl-CoA:ACP transacylase (MAT)" evidence="5">
    <location>
        <begin position="9"/>
        <end position="307"/>
    </location>
</feature>
<feature type="domain" description="Malonyl-CoA:ACP transacylase (MAT)" evidence="5">
    <location>
        <begin position="337"/>
        <end position="634"/>
    </location>
</feature>
<dbReference type="NCBIfam" id="TIGR00128">
    <property type="entry name" value="fabD"/>
    <property type="match status" value="1"/>
</dbReference>
<dbReference type="PANTHER" id="PTHR42681">
    <property type="entry name" value="MALONYL-COA-ACYL CARRIER PROTEIN TRANSACYLASE, MITOCHONDRIAL"/>
    <property type="match status" value="1"/>
</dbReference>
<dbReference type="Pfam" id="PF21607">
    <property type="entry name" value="FabD_helical_ins"/>
    <property type="match status" value="1"/>
</dbReference>
<comment type="caution">
    <text evidence="6">The sequence shown here is derived from an EMBL/GenBank/DDBJ whole genome shotgun (WGS) entry which is preliminary data.</text>
</comment>
<dbReference type="InterPro" id="IPR050858">
    <property type="entry name" value="Mal-CoA-ACP_Trans/PKS_FabD"/>
</dbReference>
<evidence type="ECO:0000256" key="4">
    <source>
        <dbReference type="ARBA" id="ARBA00048462"/>
    </source>
</evidence>
<reference evidence="6 7" key="1">
    <citation type="submission" date="2018-02" db="EMBL/GenBank/DDBJ databases">
        <title>Comparative analysis of genomes of three Brevibacillus laterosporus strains producers of potent antimicrobials isolated from silage.</title>
        <authorList>
            <person name="Kojic M."/>
            <person name="Miljkovic M."/>
            <person name="Studholme D."/>
            <person name="Filipic B."/>
        </authorList>
    </citation>
    <scope>NUCLEOTIDE SEQUENCE [LARGE SCALE GENOMIC DNA]</scope>
    <source>
        <strain evidence="6 7">BGSP11</strain>
    </source>
</reference>
<dbReference type="InterPro" id="IPR014043">
    <property type="entry name" value="Acyl_transferase_dom"/>
</dbReference>
<evidence type="ECO:0000313" key="6">
    <source>
        <dbReference type="EMBL" id="PPB08851.1"/>
    </source>
</evidence>
<evidence type="ECO:0000256" key="2">
    <source>
        <dbReference type="ARBA" id="ARBA00022679"/>
    </source>
</evidence>
<dbReference type="Gene3D" id="3.30.70.250">
    <property type="entry name" value="Malonyl-CoA ACP transacylase, ACP-binding"/>
    <property type="match status" value="1"/>
</dbReference>
<keyword evidence="2" id="KW-0808">Transferase</keyword>
<dbReference type="Gene3D" id="3.20.20.70">
    <property type="entry name" value="Aldolase class I"/>
    <property type="match status" value="1"/>
</dbReference>
<dbReference type="GO" id="GO:0004314">
    <property type="term" value="F:[acyl-carrier-protein] S-malonyltransferase activity"/>
    <property type="evidence" value="ECO:0007669"/>
    <property type="project" value="UniProtKB-EC"/>
</dbReference>
<evidence type="ECO:0000313" key="7">
    <source>
        <dbReference type="Proteomes" id="UP000239759"/>
    </source>
</evidence>
<dbReference type="EMBL" id="PRKQ01000005">
    <property type="protein sequence ID" value="PPB08851.1"/>
    <property type="molecule type" value="Genomic_DNA"/>
</dbReference>
<dbReference type="AlphaFoldDB" id="A0AAP8QG59"/>
<dbReference type="InterPro" id="IPR016035">
    <property type="entry name" value="Acyl_Trfase/lysoPLipase"/>
</dbReference>
<dbReference type="GO" id="GO:0005829">
    <property type="term" value="C:cytosol"/>
    <property type="evidence" value="ECO:0007669"/>
    <property type="project" value="TreeGrafter"/>
</dbReference>
<dbReference type="GO" id="GO:0006633">
    <property type="term" value="P:fatty acid biosynthetic process"/>
    <property type="evidence" value="ECO:0007669"/>
    <property type="project" value="TreeGrafter"/>
</dbReference>